<evidence type="ECO:0000313" key="1">
    <source>
        <dbReference type="EMBL" id="MVT71072.1"/>
    </source>
</evidence>
<evidence type="ECO:0000313" key="2">
    <source>
        <dbReference type="Proteomes" id="UP000436468"/>
    </source>
</evidence>
<keyword evidence="2" id="KW-1185">Reference proteome</keyword>
<organism evidence="1 2">
    <name type="scientific">Bradyrhizobium pachyrhizi</name>
    <dbReference type="NCBI Taxonomy" id="280333"/>
    <lineage>
        <taxon>Bacteria</taxon>
        <taxon>Pseudomonadati</taxon>
        <taxon>Pseudomonadota</taxon>
        <taxon>Alphaproteobacteria</taxon>
        <taxon>Hyphomicrobiales</taxon>
        <taxon>Nitrobacteraceae</taxon>
        <taxon>Bradyrhizobium</taxon>
    </lineage>
</organism>
<gene>
    <name evidence="1" type="ORF">GPL21_39200</name>
</gene>
<sequence>MLSRAPSSVGRLCLHRKRINISTVLVGQQLGIKEVDDGILLVSFMHDDLGYFDLEQKTLQPLDNPSGTRRHPCLRYDLLPMSPGWTKNLFGERGGTRTLDPMIKSLIQPHFARP</sequence>
<dbReference type="Proteomes" id="UP000436468">
    <property type="component" value="Unassembled WGS sequence"/>
</dbReference>
<protein>
    <submittedName>
        <fullName evidence="1">Uncharacterized protein</fullName>
    </submittedName>
</protein>
<proteinExistence type="predicted"/>
<accession>A0A844T6B5</accession>
<dbReference type="AlphaFoldDB" id="A0A844T6B5"/>
<reference evidence="1 2" key="1">
    <citation type="submission" date="2019-12" db="EMBL/GenBank/DDBJ databases">
        <title>Draft genome sequences Bradyrhizobium cajani AMBPC1010, Bradyrhizobium pachyrhizi AMBPC1040 and Bradyrhizobium yuanmingense ALSPC3051, three plant growth promoting strains isolated from nodules of Cajanus cajan L. in Dominican Republic.</title>
        <authorList>
            <person name="Flores-Felix J.D."/>
            <person name="Araujo J."/>
            <person name="Diaz-Alcantara C."/>
            <person name="Gonzalez-Andres F."/>
            <person name="Velazquez E."/>
        </authorList>
    </citation>
    <scope>NUCLEOTIDE SEQUENCE [LARGE SCALE GENOMIC DNA]</scope>
    <source>
        <strain evidence="1 2">1040</strain>
    </source>
</reference>
<name>A0A844T6B5_9BRAD</name>
<dbReference type="EMBL" id="WQNF01000059">
    <property type="protein sequence ID" value="MVT71072.1"/>
    <property type="molecule type" value="Genomic_DNA"/>
</dbReference>
<comment type="caution">
    <text evidence="1">The sequence shown here is derived from an EMBL/GenBank/DDBJ whole genome shotgun (WGS) entry which is preliminary data.</text>
</comment>